<reference evidence="6 7" key="1">
    <citation type="journal article" date="2015" name="Genome Announc.">
        <title>Expanding the biotechnology potential of lactobacilli through comparative genomics of 213 strains and associated genera.</title>
        <authorList>
            <person name="Sun Z."/>
            <person name="Harris H.M."/>
            <person name="McCann A."/>
            <person name="Guo C."/>
            <person name="Argimon S."/>
            <person name="Zhang W."/>
            <person name="Yang X."/>
            <person name="Jeffery I.B."/>
            <person name="Cooney J.C."/>
            <person name="Kagawa T.F."/>
            <person name="Liu W."/>
            <person name="Song Y."/>
            <person name="Salvetti E."/>
            <person name="Wrobel A."/>
            <person name="Rasinkangas P."/>
            <person name="Parkhill J."/>
            <person name="Rea M.C."/>
            <person name="O'Sullivan O."/>
            <person name="Ritari J."/>
            <person name="Douillard F.P."/>
            <person name="Paul Ross R."/>
            <person name="Yang R."/>
            <person name="Briner A.E."/>
            <person name="Felis G.E."/>
            <person name="de Vos W.M."/>
            <person name="Barrangou R."/>
            <person name="Klaenhammer T.R."/>
            <person name="Caufield P.W."/>
            <person name="Cui Y."/>
            <person name="Zhang H."/>
            <person name="O'Toole P.W."/>
        </authorList>
    </citation>
    <scope>NUCLEOTIDE SEQUENCE [LARGE SCALE GENOMIC DNA]</scope>
    <source>
        <strain evidence="6 7">DSM 16761</strain>
    </source>
</reference>
<dbReference type="CDD" id="cd13890">
    <property type="entry name" value="CuRO_3_CueO_FtsP"/>
    <property type="match status" value="1"/>
</dbReference>
<accession>A0A0R1VJ00</accession>
<dbReference type="eggNOG" id="COG2132">
    <property type="taxonomic scope" value="Bacteria"/>
</dbReference>
<gene>
    <name evidence="6" type="ORF">FC59_GL001349</name>
</gene>
<dbReference type="PROSITE" id="PS00080">
    <property type="entry name" value="MULTICOPPER_OXIDASE2"/>
    <property type="match status" value="1"/>
</dbReference>
<dbReference type="EMBL" id="AZFU01000034">
    <property type="protein sequence ID" value="KRM02966.1"/>
    <property type="molecule type" value="Genomic_DNA"/>
</dbReference>
<name>A0A0R1VJ00_9LACO</name>
<dbReference type="Pfam" id="PF07732">
    <property type="entry name" value="Cu-oxidase_3"/>
    <property type="match status" value="1"/>
</dbReference>
<evidence type="ECO:0000313" key="7">
    <source>
        <dbReference type="Proteomes" id="UP000051307"/>
    </source>
</evidence>
<dbReference type="Proteomes" id="UP000051307">
    <property type="component" value="Unassembled WGS sequence"/>
</dbReference>
<proteinExistence type="inferred from homology"/>
<dbReference type="InterPro" id="IPR033138">
    <property type="entry name" value="Cu_oxidase_CS"/>
</dbReference>
<evidence type="ECO:0000256" key="1">
    <source>
        <dbReference type="ARBA" id="ARBA00010609"/>
    </source>
</evidence>
<comment type="caution">
    <text evidence="6">The sequence shown here is derived from an EMBL/GenBank/DDBJ whole genome shotgun (WGS) entry which is preliminary data.</text>
</comment>
<sequence>MIAYENSANLVLIRNEEEREENKMTKIYTDYFLDEEDFDKNHFRYKKLSIPDGVEAKPLAIPPVLKPDKVSGNDVWYTIESIESKVQLLPGKATKTWGYNAPILGKTMVLKRGQHVHVKLKNSLPELTTYHWHGMEVPGPNTDGGCHAPVYPGEEKEIEFIVNQPAALTWLHAHPCPSTAAQVWMGLAMGVVVTDDQEAKLPIPKNYGVDEFPVILQDRTYHKDNQLDYRADYDAMGILGETPLINGTIRPYIDVTTQKVRLLFLGGSNRREWRLHFDDDIVMTQIAGDDSFLPHPVKMTKIMVTPGERLQVVVDFSGYHEGDVVNLYTDDFKLIEFRIHHFEKDDSVIPDTLFEPKLPEVDPDLPVRKVTMDEHNMMNNKQFSMQRIDMKQKVGQAEYWDVTNTNTKEHGMIHPFHIHGTHFTVVSRNGHEPFPNEYGYKDTIPVRPGETVRLRVEFPLLGVFMYHCHIIEHEDAGMMAQIEIFDSDHPKKYHLMDMETLTKAFAEEKGIKPEDVWMPGMDTEGCGMDDATTGASQK</sequence>
<evidence type="ECO:0000313" key="6">
    <source>
        <dbReference type="EMBL" id="KRM02966.1"/>
    </source>
</evidence>
<dbReference type="CDD" id="cd13867">
    <property type="entry name" value="CuRO_2_CueO_FtsP"/>
    <property type="match status" value="1"/>
</dbReference>
<dbReference type="PROSITE" id="PS00079">
    <property type="entry name" value="MULTICOPPER_OXIDASE1"/>
    <property type="match status" value="1"/>
</dbReference>
<dbReference type="GO" id="GO:0016491">
    <property type="term" value="F:oxidoreductase activity"/>
    <property type="evidence" value="ECO:0007669"/>
    <property type="project" value="UniProtKB-KW"/>
</dbReference>
<dbReference type="PANTHER" id="PTHR48267">
    <property type="entry name" value="CUPREDOXIN SUPERFAMILY PROTEIN"/>
    <property type="match status" value="1"/>
</dbReference>
<dbReference type="InterPro" id="IPR011706">
    <property type="entry name" value="Cu-oxidase_C"/>
</dbReference>
<dbReference type="GO" id="GO:0005507">
    <property type="term" value="F:copper ion binding"/>
    <property type="evidence" value="ECO:0007669"/>
    <property type="project" value="InterPro"/>
</dbReference>
<organism evidence="6 7">
    <name type="scientific">Lactobacillus kitasatonis DSM 16761 = JCM 1039</name>
    <dbReference type="NCBI Taxonomy" id="1423767"/>
    <lineage>
        <taxon>Bacteria</taxon>
        <taxon>Bacillati</taxon>
        <taxon>Bacillota</taxon>
        <taxon>Bacilli</taxon>
        <taxon>Lactobacillales</taxon>
        <taxon>Lactobacillaceae</taxon>
        <taxon>Lactobacillus</taxon>
    </lineage>
</organism>
<protein>
    <submittedName>
        <fullName evidence="6">Multicopper oxidase</fullName>
    </submittedName>
</protein>
<dbReference type="Pfam" id="PF07731">
    <property type="entry name" value="Cu-oxidase_2"/>
    <property type="match status" value="1"/>
</dbReference>
<feature type="domain" description="Plastocyanin-like" evidence="5">
    <location>
        <begin position="85"/>
        <end position="197"/>
    </location>
</feature>
<keyword evidence="2" id="KW-0479">Metal-binding</keyword>
<keyword evidence="3" id="KW-0560">Oxidoreductase</keyword>
<dbReference type="PANTHER" id="PTHR48267:SF1">
    <property type="entry name" value="BILIRUBIN OXIDASE"/>
    <property type="match status" value="1"/>
</dbReference>
<dbReference type="AlphaFoldDB" id="A0A0R1VJ00"/>
<dbReference type="InterPro" id="IPR008972">
    <property type="entry name" value="Cupredoxin"/>
</dbReference>
<dbReference type="SUPFAM" id="SSF49503">
    <property type="entry name" value="Cupredoxins"/>
    <property type="match status" value="3"/>
</dbReference>
<evidence type="ECO:0000259" key="5">
    <source>
        <dbReference type="Pfam" id="PF07732"/>
    </source>
</evidence>
<dbReference type="InterPro" id="IPR002355">
    <property type="entry name" value="Cu_oxidase_Cu_BS"/>
</dbReference>
<dbReference type="PATRIC" id="fig|1423767.3.peg.1401"/>
<feature type="domain" description="Plastocyanin-like" evidence="4">
    <location>
        <begin position="370"/>
        <end position="483"/>
    </location>
</feature>
<evidence type="ECO:0000256" key="2">
    <source>
        <dbReference type="ARBA" id="ARBA00022723"/>
    </source>
</evidence>
<evidence type="ECO:0000256" key="3">
    <source>
        <dbReference type="ARBA" id="ARBA00023002"/>
    </source>
</evidence>
<evidence type="ECO:0000259" key="4">
    <source>
        <dbReference type="Pfam" id="PF07731"/>
    </source>
</evidence>
<comment type="similarity">
    <text evidence="1">Belongs to the multicopper oxidase family.</text>
</comment>
<dbReference type="InterPro" id="IPR045087">
    <property type="entry name" value="Cu-oxidase_fam"/>
</dbReference>
<dbReference type="InterPro" id="IPR011707">
    <property type="entry name" value="Cu-oxidase-like_N"/>
</dbReference>
<dbReference type="Gene3D" id="2.60.40.420">
    <property type="entry name" value="Cupredoxins - blue copper proteins"/>
    <property type="match status" value="3"/>
</dbReference>